<name>A0A074Z7D3_OPIVI</name>
<dbReference type="EMBL" id="KL596869">
    <property type="protein sequence ID" value="KER23013.1"/>
    <property type="molecule type" value="Genomic_DNA"/>
</dbReference>
<dbReference type="Proteomes" id="UP000054324">
    <property type="component" value="Unassembled WGS sequence"/>
</dbReference>
<reference evidence="1 2" key="1">
    <citation type="submission" date="2013-11" db="EMBL/GenBank/DDBJ databases">
        <title>Opisthorchis viverrini - life in the bile duct.</title>
        <authorList>
            <person name="Young N.D."/>
            <person name="Nagarajan N."/>
            <person name="Lin S.J."/>
            <person name="Korhonen P.K."/>
            <person name="Jex A.R."/>
            <person name="Hall R.S."/>
            <person name="Safavi-Hemami H."/>
            <person name="Kaewkong W."/>
            <person name="Bertrand D."/>
            <person name="Gao S."/>
            <person name="Seet Q."/>
            <person name="Wongkham S."/>
            <person name="Teh B.T."/>
            <person name="Wongkham C."/>
            <person name="Intapan P.M."/>
            <person name="Maleewong W."/>
            <person name="Yang X."/>
            <person name="Hu M."/>
            <person name="Wang Z."/>
            <person name="Hofmann A."/>
            <person name="Sternberg P.W."/>
            <person name="Tan P."/>
            <person name="Wang J."/>
            <person name="Gasser R.B."/>
        </authorList>
    </citation>
    <scope>NUCLEOTIDE SEQUENCE [LARGE SCALE GENOMIC DNA]</scope>
</reference>
<sequence>MLGGVCVPAVLTQANLRRKKAGTINAGQLGNRVRTNTFIVVNSMRRLVIRQSRHVCDKFILLQATMSKCPCLISLLQTYSRYFRDGDFLLEDASCSGRKQARTKSASSAGRNAKMRAADVNSIFNGIQSSSKTVPRRSAELGSPSFHVAVRQPNSINCKGFTIVSPLQETACVRIWGRKQM</sequence>
<gene>
    <name evidence="1" type="ORF">T265_09023</name>
</gene>
<organism evidence="1 2">
    <name type="scientific">Opisthorchis viverrini</name>
    <name type="common">Southeast Asian liver fluke</name>
    <dbReference type="NCBI Taxonomy" id="6198"/>
    <lineage>
        <taxon>Eukaryota</taxon>
        <taxon>Metazoa</taxon>
        <taxon>Spiralia</taxon>
        <taxon>Lophotrochozoa</taxon>
        <taxon>Platyhelminthes</taxon>
        <taxon>Trematoda</taxon>
        <taxon>Digenea</taxon>
        <taxon>Opisthorchiida</taxon>
        <taxon>Opisthorchiata</taxon>
        <taxon>Opisthorchiidae</taxon>
        <taxon>Opisthorchis</taxon>
    </lineage>
</organism>
<dbReference type="AlphaFoldDB" id="A0A074Z7D3"/>
<dbReference type="RefSeq" id="XP_009173248.1">
    <property type="nucleotide sequence ID" value="XM_009174984.1"/>
</dbReference>
<dbReference type="KEGG" id="ovi:T265_09023"/>
<evidence type="ECO:0000313" key="2">
    <source>
        <dbReference type="Proteomes" id="UP000054324"/>
    </source>
</evidence>
<accession>A0A074Z7D3</accession>
<proteinExistence type="predicted"/>
<evidence type="ECO:0000313" key="1">
    <source>
        <dbReference type="EMBL" id="KER23013.1"/>
    </source>
</evidence>
<protein>
    <submittedName>
        <fullName evidence="1">Uncharacterized protein</fullName>
    </submittedName>
</protein>
<dbReference type="GeneID" id="20323202"/>
<keyword evidence="2" id="KW-1185">Reference proteome</keyword>
<dbReference type="CTD" id="20323202"/>